<reference evidence="1 2" key="1">
    <citation type="submission" date="2021-06" db="EMBL/GenBank/DDBJ databases">
        <title>Caerostris extrusa draft genome.</title>
        <authorList>
            <person name="Kono N."/>
            <person name="Arakawa K."/>
        </authorList>
    </citation>
    <scope>NUCLEOTIDE SEQUENCE [LARGE SCALE GENOMIC DNA]</scope>
</reference>
<dbReference type="EMBL" id="BPLR01004123">
    <property type="protein sequence ID" value="GIX92391.1"/>
    <property type="molecule type" value="Genomic_DNA"/>
</dbReference>
<gene>
    <name evidence="1" type="ORF">CEXT_787811</name>
</gene>
<protein>
    <submittedName>
        <fullName evidence="1">Uncharacterized protein</fullName>
    </submittedName>
</protein>
<sequence length="32" mass="3783">MSLLSVEGMNVECTNLDQNKPNQRRLQWKHNV</sequence>
<name>A0AAV4P899_CAEEX</name>
<proteinExistence type="predicted"/>
<accession>A0AAV4P899</accession>
<dbReference type="Proteomes" id="UP001054945">
    <property type="component" value="Unassembled WGS sequence"/>
</dbReference>
<evidence type="ECO:0000313" key="2">
    <source>
        <dbReference type="Proteomes" id="UP001054945"/>
    </source>
</evidence>
<dbReference type="AlphaFoldDB" id="A0AAV4P899"/>
<evidence type="ECO:0000313" key="1">
    <source>
        <dbReference type="EMBL" id="GIX92391.1"/>
    </source>
</evidence>
<organism evidence="1 2">
    <name type="scientific">Caerostris extrusa</name>
    <name type="common">Bark spider</name>
    <name type="synonym">Caerostris bankana</name>
    <dbReference type="NCBI Taxonomy" id="172846"/>
    <lineage>
        <taxon>Eukaryota</taxon>
        <taxon>Metazoa</taxon>
        <taxon>Ecdysozoa</taxon>
        <taxon>Arthropoda</taxon>
        <taxon>Chelicerata</taxon>
        <taxon>Arachnida</taxon>
        <taxon>Araneae</taxon>
        <taxon>Araneomorphae</taxon>
        <taxon>Entelegynae</taxon>
        <taxon>Araneoidea</taxon>
        <taxon>Araneidae</taxon>
        <taxon>Caerostris</taxon>
    </lineage>
</organism>
<feature type="non-terminal residue" evidence="1">
    <location>
        <position position="32"/>
    </location>
</feature>
<comment type="caution">
    <text evidence="1">The sequence shown here is derived from an EMBL/GenBank/DDBJ whole genome shotgun (WGS) entry which is preliminary data.</text>
</comment>
<keyword evidence="2" id="KW-1185">Reference proteome</keyword>